<dbReference type="PANTHER" id="PTHR23514">
    <property type="entry name" value="BYPASS OF STOP CODON PROTEIN 6"/>
    <property type="match status" value="1"/>
</dbReference>
<evidence type="ECO:0000313" key="10">
    <source>
        <dbReference type="Proteomes" id="UP001165063"/>
    </source>
</evidence>
<feature type="transmembrane region" description="Helical" evidence="7">
    <location>
        <begin position="340"/>
        <end position="357"/>
    </location>
</feature>
<evidence type="ECO:0000256" key="2">
    <source>
        <dbReference type="ARBA" id="ARBA00008335"/>
    </source>
</evidence>
<dbReference type="Pfam" id="PF07690">
    <property type="entry name" value="MFS_1"/>
    <property type="match status" value="1"/>
</dbReference>
<dbReference type="GO" id="GO:0016020">
    <property type="term" value="C:membrane"/>
    <property type="evidence" value="ECO:0007669"/>
    <property type="project" value="TreeGrafter"/>
</dbReference>
<feature type="transmembrane region" description="Helical" evidence="7">
    <location>
        <begin position="400"/>
        <end position="422"/>
    </location>
</feature>
<keyword evidence="4 7" id="KW-0812">Transmembrane</keyword>
<feature type="transmembrane region" description="Helical" evidence="7">
    <location>
        <begin position="363"/>
        <end position="388"/>
    </location>
</feature>
<evidence type="ECO:0000256" key="6">
    <source>
        <dbReference type="ARBA" id="ARBA00023136"/>
    </source>
</evidence>
<comment type="similarity">
    <text evidence="2">Belongs to the major facilitator superfamily.</text>
</comment>
<dbReference type="GO" id="GO:0022857">
    <property type="term" value="F:transmembrane transporter activity"/>
    <property type="evidence" value="ECO:0007669"/>
    <property type="project" value="InterPro"/>
</dbReference>
<dbReference type="EMBL" id="BSXU01008889">
    <property type="protein sequence ID" value="GME67592.1"/>
    <property type="molecule type" value="Genomic_DNA"/>
</dbReference>
<feature type="domain" description="Major facilitator superfamily (MFS) profile" evidence="8">
    <location>
        <begin position="64"/>
        <end position="461"/>
    </location>
</feature>
<keyword evidence="10" id="KW-1185">Reference proteome</keyword>
<dbReference type="InterPro" id="IPR011701">
    <property type="entry name" value="MFS"/>
</dbReference>
<accession>A0A9W6SVD6</accession>
<evidence type="ECO:0000256" key="1">
    <source>
        <dbReference type="ARBA" id="ARBA00004127"/>
    </source>
</evidence>
<evidence type="ECO:0000256" key="7">
    <source>
        <dbReference type="SAM" id="Phobius"/>
    </source>
</evidence>
<feature type="transmembrane region" description="Helical" evidence="7">
    <location>
        <begin position="270"/>
        <end position="293"/>
    </location>
</feature>
<dbReference type="SUPFAM" id="SSF103473">
    <property type="entry name" value="MFS general substrate transporter"/>
    <property type="match status" value="1"/>
</dbReference>
<dbReference type="AlphaFoldDB" id="A0A9W6SVD6"/>
<keyword evidence="3" id="KW-0813">Transport</keyword>
<feature type="transmembrane region" description="Helical" evidence="7">
    <location>
        <begin position="434"/>
        <end position="458"/>
    </location>
</feature>
<reference evidence="9" key="1">
    <citation type="submission" date="2023-04" db="EMBL/GenBank/DDBJ databases">
        <title>Ambrosiozyma monospora NBRC 1965.</title>
        <authorList>
            <person name="Ichikawa N."/>
            <person name="Sato H."/>
            <person name="Tonouchi N."/>
        </authorList>
    </citation>
    <scope>NUCLEOTIDE SEQUENCE</scope>
    <source>
        <strain evidence="9">NBRC 1965</strain>
    </source>
</reference>
<evidence type="ECO:0000256" key="5">
    <source>
        <dbReference type="ARBA" id="ARBA00022989"/>
    </source>
</evidence>
<dbReference type="InterPro" id="IPR036259">
    <property type="entry name" value="MFS_trans_sf"/>
</dbReference>
<keyword evidence="6 7" id="KW-0472">Membrane</keyword>
<feature type="transmembrane region" description="Helical" evidence="7">
    <location>
        <begin position="313"/>
        <end position="333"/>
    </location>
</feature>
<comment type="subcellular location">
    <subcellularLocation>
        <location evidence="1">Endomembrane system</location>
        <topology evidence="1">Multi-pass membrane protein</topology>
    </subcellularLocation>
</comment>
<keyword evidence="5 7" id="KW-1133">Transmembrane helix</keyword>
<dbReference type="Gene3D" id="1.20.1250.20">
    <property type="entry name" value="MFS general substrate transporter like domains"/>
    <property type="match status" value="2"/>
</dbReference>
<feature type="transmembrane region" description="Helical" evidence="7">
    <location>
        <begin position="214"/>
        <end position="237"/>
    </location>
</feature>
<feature type="transmembrane region" description="Helical" evidence="7">
    <location>
        <begin position="124"/>
        <end position="146"/>
    </location>
</feature>
<evidence type="ECO:0000256" key="3">
    <source>
        <dbReference type="ARBA" id="ARBA00022448"/>
    </source>
</evidence>
<gene>
    <name evidence="9" type="ORF">Amon01_000888200</name>
</gene>
<protein>
    <submittedName>
        <fullName evidence="9">Unnamed protein product</fullName>
    </submittedName>
</protein>
<dbReference type="InterPro" id="IPR020846">
    <property type="entry name" value="MFS_dom"/>
</dbReference>
<dbReference type="GO" id="GO:0012505">
    <property type="term" value="C:endomembrane system"/>
    <property type="evidence" value="ECO:0007669"/>
    <property type="project" value="UniProtKB-SubCell"/>
</dbReference>
<evidence type="ECO:0000259" key="8">
    <source>
        <dbReference type="PROSITE" id="PS50850"/>
    </source>
</evidence>
<evidence type="ECO:0000256" key="4">
    <source>
        <dbReference type="ARBA" id="ARBA00022692"/>
    </source>
</evidence>
<comment type="caution">
    <text evidence="9">The sequence shown here is derived from an EMBL/GenBank/DDBJ whole genome shotgun (WGS) entry which is preliminary data.</text>
</comment>
<proteinExistence type="inferred from homology"/>
<feature type="transmembrane region" description="Helical" evidence="7">
    <location>
        <begin position="188"/>
        <end position="208"/>
    </location>
</feature>
<dbReference type="PANTHER" id="PTHR23514:SF3">
    <property type="entry name" value="BYPASS OF STOP CODON PROTEIN 6"/>
    <property type="match status" value="1"/>
</dbReference>
<evidence type="ECO:0000313" key="9">
    <source>
        <dbReference type="EMBL" id="GME67592.1"/>
    </source>
</evidence>
<sequence>MNSNSCEKVKSEVNVNVDSSMDSTHSTESDLVGEPSHENIVEFEGRKVVLESVDVLHSWKLKLQCVACFLCLFISGMMDQSLGSNIENLVSYYDSNRTKVSSILICQVVGYLVGSVLNEPLHRLIGMYWLTSVSVVCLMLNCVVLFCKAPLAVLCVFAVIQGLGEGSISCTLTLFIGKLKYSNQVLGVMHGFYGLGCLISPLMVVGLIERGWSWNQFYGILFLIALFTLISCLVLFFRETKWKYKYIEAIKKRENQYELPTLKQVVSNRWVLFIAGTLFLYLGSELCVGIWLFNYLLTAKKKSEQFASTYTSIYWAFLTGGRFIMGFVTGKWFDKREVRAVLIYTLMITVGCIVFWACSDYTTVQIVFINVVGFFVGPMFATSMNVALHSLPEKIANIGVPIACGIGSAGAAVIPWAMGLISDQTVNGVSGNGLVYFPVLIFSTFTGAFVMWILFYLLNRKKLDNFERLV</sequence>
<dbReference type="OrthoDB" id="413079at2759"/>
<organism evidence="9 10">
    <name type="scientific">Ambrosiozyma monospora</name>
    <name type="common">Yeast</name>
    <name type="synonym">Endomycopsis monosporus</name>
    <dbReference type="NCBI Taxonomy" id="43982"/>
    <lineage>
        <taxon>Eukaryota</taxon>
        <taxon>Fungi</taxon>
        <taxon>Dikarya</taxon>
        <taxon>Ascomycota</taxon>
        <taxon>Saccharomycotina</taxon>
        <taxon>Pichiomycetes</taxon>
        <taxon>Pichiales</taxon>
        <taxon>Pichiaceae</taxon>
        <taxon>Ambrosiozyma</taxon>
    </lineage>
</organism>
<dbReference type="PROSITE" id="PS50850">
    <property type="entry name" value="MFS"/>
    <property type="match status" value="1"/>
</dbReference>
<name>A0A9W6SVD6_AMBMO</name>
<feature type="transmembrane region" description="Helical" evidence="7">
    <location>
        <begin position="152"/>
        <end position="176"/>
    </location>
</feature>
<dbReference type="Proteomes" id="UP001165063">
    <property type="component" value="Unassembled WGS sequence"/>
</dbReference>
<dbReference type="InterPro" id="IPR051788">
    <property type="entry name" value="MFS_Transporter"/>
</dbReference>